<name>A0A9D4BXG4_DREPO</name>
<dbReference type="AlphaFoldDB" id="A0A9D4BXG4"/>
<organism evidence="1 2">
    <name type="scientific">Dreissena polymorpha</name>
    <name type="common">Zebra mussel</name>
    <name type="synonym">Mytilus polymorpha</name>
    <dbReference type="NCBI Taxonomy" id="45954"/>
    <lineage>
        <taxon>Eukaryota</taxon>
        <taxon>Metazoa</taxon>
        <taxon>Spiralia</taxon>
        <taxon>Lophotrochozoa</taxon>
        <taxon>Mollusca</taxon>
        <taxon>Bivalvia</taxon>
        <taxon>Autobranchia</taxon>
        <taxon>Heteroconchia</taxon>
        <taxon>Euheterodonta</taxon>
        <taxon>Imparidentia</taxon>
        <taxon>Neoheterodontei</taxon>
        <taxon>Myida</taxon>
        <taxon>Dreissenoidea</taxon>
        <taxon>Dreissenidae</taxon>
        <taxon>Dreissena</taxon>
    </lineage>
</organism>
<dbReference type="EMBL" id="JAIWYP010000014">
    <property type="protein sequence ID" value="KAH3712323.1"/>
    <property type="molecule type" value="Genomic_DNA"/>
</dbReference>
<gene>
    <name evidence="1" type="ORF">DPMN_072020</name>
</gene>
<evidence type="ECO:0000313" key="1">
    <source>
        <dbReference type="EMBL" id="KAH3712323.1"/>
    </source>
</evidence>
<reference evidence="1" key="2">
    <citation type="submission" date="2020-11" db="EMBL/GenBank/DDBJ databases">
        <authorList>
            <person name="McCartney M.A."/>
            <person name="Auch B."/>
            <person name="Kono T."/>
            <person name="Mallez S."/>
            <person name="Becker A."/>
            <person name="Gohl D.M."/>
            <person name="Silverstein K.A.T."/>
            <person name="Koren S."/>
            <person name="Bechman K.B."/>
            <person name="Herman A."/>
            <person name="Abrahante J.E."/>
            <person name="Garbe J."/>
        </authorList>
    </citation>
    <scope>NUCLEOTIDE SEQUENCE</scope>
    <source>
        <strain evidence="1">Duluth1</strain>
        <tissue evidence="1">Whole animal</tissue>
    </source>
</reference>
<proteinExistence type="predicted"/>
<comment type="caution">
    <text evidence="1">The sequence shown here is derived from an EMBL/GenBank/DDBJ whole genome shotgun (WGS) entry which is preliminary data.</text>
</comment>
<sequence>MKRPSITTPTVYNPCFITYSGKKLGSRRANAHLTMRIKITYGHSSIKCFSSFSSRTRPNPSITFTVDIHIPVHLPQHLPKNNYDLELLNGLRC</sequence>
<evidence type="ECO:0000313" key="2">
    <source>
        <dbReference type="Proteomes" id="UP000828390"/>
    </source>
</evidence>
<protein>
    <submittedName>
        <fullName evidence="1">Uncharacterized protein</fullName>
    </submittedName>
</protein>
<dbReference type="Proteomes" id="UP000828390">
    <property type="component" value="Unassembled WGS sequence"/>
</dbReference>
<keyword evidence="2" id="KW-1185">Reference proteome</keyword>
<reference evidence="1" key="1">
    <citation type="journal article" date="2019" name="bioRxiv">
        <title>The Genome of the Zebra Mussel, Dreissena polymorpha: A Resource for Invasive Species Research.</title>
        <authorList>
            <person name="McCartney M.A."/>
            <person name="Auch B."/>
            <person name="Kono T."/>
            <person name="Mallez S."/>
            <person name="Zhang Y."/>
            <person name="Obille A."/>
            <person name="Becker A."/>
            <person name="Abrahante J.E."/>
            <person name="Garbe J."/>
            <person name="Badalamenti J.P."/>
            <person name="Herman A."/>
            <person name="Mangelson H."/>
            <person name="Liachko I."/>
            <person name="Sullivan S."/>
            <person name="Sone E.D."/>
            <person name="Koren S."/>
            <person name="Silverstein K.A.T."/>
            <person name="Beckman K.B."/>
            <person name="Gohl D.M."/>
        </authorList>
    </citation>
    <scope>NUCLEOTIDE SEQUENCE</scope>
    <source>
        <strain evidence="1">Duluth1</strain>
        <tissue evidence="1">Whole animal</tissue>
    </source>
</reference>
<accession>A0A9D4BXG4</accession>